<evidence type="ECO:0000313" key="3">
    <source>
        <dbReference type="EMBL" id="KXA90821.1"/>
    </source>
</evidence>
<sequence length="92" mass="10439">KKYGKRRSFEGGESFGGVKNRKPDPKSIDPRRGRKGKVKIKTRGDTIQFGHEDIAPSRVAQISERSQIRSIGDAIFYMSKNWFDESRPSGKP</sequence>
<feature type="region of interest" description="Disordered" evidence="1">
    <location>
        <begin position="1"/>
        <end position="39"/>
    </location>
</feature>
<reference evidence="3 4" key="1">
    <citation type="journal article" date="2016" name="Sci. Rep.">
        <title>Metabolic traits of an uncultured archaeal lineage -MSBL1- from brine pools of the Red Sea.</title>
        <authorList>
            <person name="Mwirichia R."/>
            <person name="Alam I."/>
            <person name="Rashid M."/>
            <person name="Vinu M."/>
            <person name="Ba-Alawi W."/>
            <person name="Anthony Kamau A."/>
            <person name="Kamanda Ngugi D."/>
            <person name="Goker M."/>
            <person name="Klenk H.P."/>
            <person name="Bajic V."/>
            <person name="Stingl U."/>
        </authorList>
    </citation>
    <scope>NUCLEOTIDE SEQUENCE [LARGE SCALE GENOMIC DNA]</scope>
    <source>
        <strain evidence="3">SCGC-AAA259D18</strain>
    </source>
</reference>
<feature type="non-terminal residue" evidence="3">
    <location>
        <position position="1"/>
    </location>
</feature>
<feature type="compositionally biased region" description="Basic and acidic residues" evidence="1">
    <location>
        <begin position="21"/>
        <end position="31"/>
    </location>
</feature>
<evidence type="ECO:0000313" key="4">
    <source>
        <dbReference type="Proteomes" id="UP000070195"/>
    </source>
</evidence>
<dbReference type="AlphaFoldDB" id="A0A133U9E4"/>
<protein>
    <recommendedName>
        <fullName evidence="2">MRB1590-like C-terminal domain-containing protein</fullName>
    </recommendedName>
</protein>
<evidence type="ECO:0000259" key="2">
    <source>
        <dbReference type="Pfam" id="PF21117"/>
    </source>
</evidence>
<name>A0A133U9E4_9EURY</name>
<keyword evidence="4" id="KW-1185">Reference proteome</keyword>
<dbReference type="Proteomes" id="UP000070195">
    <property type="component" value="Unassembled WGS sequence"/>
</dbReference>
<dbReference type="Pfam" id="PF21117">
    <property type="entry name" value="MRB1590_C"/>
    <property type="match status" value="1"/>
</dbReference>
<organism evidence="3 4">
    <name type="scientific">candidate division MSBL1 archaeon SCGC-AAA259D18</name>
    <dbReference type="NCBI Taxonomy" id="1698262"/>
    <lineage>
        <taxon>Archaea</taxon>
        <taxon>Methanobacteriati</taxon>
        <taxon>Methanobacteriota</taxon>
        <taxon>candidate division MSBL1</taxon>
    </lineage>
</organism>
<proteinExistence type="predicted"/>
<comment type="caution">
    <text evidence="3">The sequence shown here is derived from an EMBL/GenBank/DDBJ whole genome shotgun (WGS) entry which is preliminary data.</text>
</comment>
<feature type="domain" description="MRB1590-like C-terminal" evidence="2">
    <location>
        <begin position="39"/>
        <end position="87"/>
    </location>
</feature>
<dbReference type="InterPro" id="IPR049069">
    <property type="entry name" value="MRB1590-like_C"/>
</dbReference>
<accession>A0A133U9E4</accession>
<evidence type="ECO:0000256" key="1">
    <source>
        <dbReference type="SAM" id="MobiDB-lite"/>
    </source>
</evidence>
<dbReference type="EMBL" id="LHXM01000051">
    <property type="protein sequence ID" value="KXA90821.1"/>
    <property type="molecule type" value="Genomic_DNA"/>
</dbReference>
<gene>
    <name evidence="3" type="ORF">AKJ63_02190</name>
</gene>